<reference evidence="2" key="1">
    <citation type="submission" date="2022-01" db="EMBL/GenBank/DDBJ databases">
        <authorList>
            <person name="King R."/>
        </authorList>
    </citation>
    <scope>NUCLEOTIDE SEQUENCE</scope>
</reference>
<evidence type="ECO:0008006" key="4">
    <source>
        <dbReference type="Google" id="ProtNLM"/>
    </source>
</evidence>
<name>A0A9P0H8A2_NEZVI</name>
<feature type="signal peptide" evidence="1">
    <location>
        <begin position="1"/>
        <end position="15"/>
    </location>
</feature>
<dbReference type="OrthoDB" id="6606356at2759"/>
<protein>
    <recommendedName>
        <fullName evidence="4">Secreted protein</fullName>
    </recommendedName>
</protein>
<feature type="chain" id="PRO_5040338257" description="Secreted protein" evidence="1">
    <location>
        <begin position="16"/>
        <end position="206"/>
    </location>
</feature>
<keyword evidence="1" id="KW-0732">Signal</keyword>
<keyword evidence="3" id="KW-1185">Reference proteome</keyword>
<dbReference type="EMBL" id="OV725079">
    <property type="protein sequence ID" value="CAH1397265.1"/>
    <property type="molecule type" value="Genomic_DNA"/>
</dbReference>
<accession>A0A9P0H8A2</accession>
<proteinExistence type="predicted"/>
<gene>
    <name evidence="2" type="ORF">NEZAVI_LOCUS7124</name>
</gene>
<dbReference type="AlphaFoldDB" id="A0A9P0H8A2"/>
<evidence type="ECO:0000313" key="3">
    <source>
        <dbReference type="Proteomes" id="UP001152798"/>
    </source>
</evidence>
<dbReference type="Proteomes" id="UP001152798">
    <property type="component" value="Chromosome 3"/>
</dbReference>
<evidence type="ECO:0000256" key="1">
    <source>
        <dbReference type="SAM" id="SignalP"/>
    </source>
</evidence>
<sequence length="206" mass="22941">MSAILLLLLASSVCGFDVPTSAANRFFDTLLEKSFNRQPSDRKVPDRTFGFLGISLQLGDIIVSGPSMLKRQGDAEMEQITFSTQAYGAINLGKIDYAIRNLVIDIFGHKITTAVTFTLEEASTTSRVYVVQRDRANCEGTTFVSEPSGKRKVRFQSQNGLYKILENVASVLVDYHLLSVGDVFHFADLTKYLENEFNKSSNEIFC</sequence>
<evidence type="ECO:0000313" key="2">
    <source>
        <dbReference type="EMBL" id="CAH1397265.1"/>
    </source>
</evidence>
<organism evidence="2 3">
    <name type="scientific">Nezara viridula</name>
    <name type="common">Southern green stink bug</name>
    <name type="synonym">Cimex viridulus</name>
    <dbReference type="NCBI Taxonomy" id="85310"/>
    <lineage>
        <taxon>Eukaryota</taxon>
        <taxon>Metazoa</taxon>
        <taxon>Ecdysozoa</taxon>
        <taxon>Arthropoda</taxon>
        <taxon>Hexapoda</taxon>
        <taxon>Insecta</taxon>
        <taxon>Pterygota</taxon>
        <taxon>Neoptera</taxon>
        <taxon>Paraneoptera</taxon>
        <taxon>Hemiptera</taxon>
        <taxon>Heteroptera</taxon>
        <taxon>Panheteroptera</taxon>
        <taxon>Pentatomomorpha</taxon>
        <taxon>Pentatomoidea</taxon>
        <taxon>Pentatomidae</taxon>
        <taxon>Pentatominae</taxon>
        <taxon>Nezara</taxon>
    </lineage>
</organism>